<dbReference type="WBParaSite" id="SMUV_0000989601-mRNA-1">
    <property type="protein sequence ID" value="SMUV_0000989601-mRNA-1"/>
    <property type="gene ID" value="SMUV_0000989601"/>
</dbReference>
<keyword evidence="1" id="KW-0812">Transmembrane</keyword>
<dbReference type="InterPro" id="IPR016187">
    <property type="entry name" value="CTDL_fold"/>
</dbReference>
<protein>
    <submittedName>
        <fullName evidence="3">Uncharacterized protein</fullName>
    </submittedName>
</protein>
<keyword evidence="1" id="KW-0472">Membrane</keyword>
<dbReference type="SUPFAM" id="SSF56436">
    <property type="entry name" value="C-type lectin-like"/>
    <property type="match status" value="1"/>
</dbReference>
<keyword evidence="1" id="KW-1133">Transmembrane helix</keyword>
<reference evidence="3" key="1">
    <citation type="submission" date="2017-02" db="UniProtKB">
        <authorList>
            <consortium name="WormBaseParasite"/>
        </authorList>
    </citation>
    <scope>IDENTIFICATION</scope>
</reference>
<evidence type="ECO:0000256" key="1">
    <source>
        <dbReference type="SAM" id="Phobius"/>
    </source>
</evidence>
<dbReference type="AlphaFoldDB" id="A0A0N5AY59"/>
<feature type="transmembrane region" description="Helical" evidence="1">
    <location>
        <begin position="21"/>
        <end position="38"/>
    </location>
</feature>
<organism evidence="2 3">
    <name type="scientific">Syphacia muris</name>
    <dbReference type="NCBI Taxonomy" id="451379"/>
    <lineage>
        <taxon>Eukaryota</taxon>
        <taxon>Metazoa</taxon>
        <taxon>Ecdysozoa</taxon>
        <taxon>Nematoda</taxon>
        <taxon>Chromadorea</taxon>
        <taxon>Rhabditida</taxon>
        <taxon>Spirurina</taxon>
        <taxon>Oxyuridomorpha</taxon>
        <taxon>Oxyuroidea</taxon>
        <taxon>Oxyuridae</taxon>
        <taxon>Syphacia</taxon>
    </lineage>
</organism>
<name>A0A0N5AY59_9BILA</name>
<keyword evidence="2" id="KW-1185">Reference proteome</keyword>
<evidence type="ECO:0000313" key="2">
    <source>
        <dbReference type="Proteomes" id="UP000046393"/>
    </source>
</evidence>
<dbReference type="Proteomes" id="UP000046393">
    <property type="component" value="Unplaced"/>
</dbReference>
<proteinExistence type="predicted"/>
<sequence>MLAVTITSCDCEKNDKIMNKLLSCARICLMASNVLVLFGHQPELEMKIYCGLNALESIFKMVLLFVITVFIPLNLLQVAVLQIELFKQTLKIVTAFGDPKLCYVKKNLYHPVRVVSNRTTGEGYCLYYLSEVTNHMKMEATCKTNFGGELLHPETIHEYKFLIDKAFGKNWKSAKGQVFFLGYNKSIIEKMDKKVVEKMFSNLTEFIDDDACFVLDYDYTIPKGTFFVL</sequence>
<accession>A0A0N5AY59</accession>
<evidence type="ECO:0000313" key="3">
    <source>
        <dbReference type="WBParaSite" id="SMUV_0000989601-mRNA-1"/>
    </source>
</evidence>
<feature type="transmembrane region" description="Helical" evidence="1">
    <location>
        <begin position="58"/>
        <end position="81"/>
    </location>
</feature>